<dbReference type="PANTHER" id="PTHR44757">
    <property type="entry name" value="DIGUANYLATE CYCLASE DGCP"/>
    <property type="match status" value="1"/>
</dbReference>
<evidence type="ECO:0000259" key="2">
    <source>
        <dbReference type="PROSITE" id="PS50887"/>
    </source>
</evidence>
<dbReference type="Pfam" id="PF00563">
    <property type="entry name" value="EAL"/>
    <property type="match status" value="1"/>
</dbReference>
<dbReference type="PANTHER" id="PTHR44757:SF2">
    <property type="entry name" value="BIOFILM ARCHITECTURE MAINTENANCE PROTEIN MBAA"/>
    <property type="match status" value="1"/>
</dbReference>
<reference evidence="3 4" key="1">
    <citation type="submission" date="2020-08" db="EMBL/GenBank/DDBJ databases">
        <title>Genomic Encyclopedia of Type Strains, Phase III (KMG-III): the genomes of soil and plant-associated and newly described type strains.</title>
        <authorList>
            <person name="Whitman W."/>
        </authorList>
    </citation>
    <scope>NUCLEOTIDE SEQUENCE [LARGE SCALE GENOMIC DNA]</scope>
    <source>
        <strain evidence="3 4">CECT 7282</strain>
    </source>
</reference>
<evidence type="ECO:0000313" key="4">
    <source>
        <dbReference type="Proteomes" id="UP000547614"/>
    </source>
</evidence>
<feature type="domain" description="EAL" evidence="1">
    <location>
        <begin position="407"/>
        <end position="660"/>
    </location>
</feature>
<dbReference type="EMBL" id="JACHXP010000008">
    <property type="protein sequence ID" value="MBB3190689.1"/>
    <property type="molecule type" value="Genomic_DNA"/>
</dbReference>
<accession>A0A839VBB3</accession>
<dbReference type="SUPFAM" id="SSF55073">
    <property type="entry name" value="Nucleotide cyclase"/>
    <property type="match status" value="1"/>
</dbReference>
<dbReference type="InterPro" id="IPR052155">
    <property type="entry name" value="Biofilm_reg_signaling"/>
</dbReference>
<dbReference type="NCBIfam" id="TIGR00254">
    <property type="entry name" value="GGDEF"/>
    <property type="match status" value="1"/>
</dbReference>
<dbReference type="AlphaFoldDB" id="A0A839VBB3"/>
<feature type="domain" description="GGDEF" evidence="2">
    <location>
        <begin position="265"/>
        <end position="398"/>
    </location>
</feature>
<proteinExistence type="predicted"/>
<dbReference type="SUPFAM" id="SSF141868">
    <property type="entry name" value="EAL domain-like"/>
    <property type="match status" value="1"/>
</dbReference>
<dbReference type="SMART" id="SM00052">
    <property type="entry name" value="EAL"/>
    <property type="match status" value="1"/>
</dbReference>
<comment type="caution">
    <text evidence="3">The sequence shown here is derived from an EMBL/GenBank/DDBJ whole genome shotgun (WGS) entry which is preliminary data.</text>
</comment>
<sequence>MPVPSRYHPHDHVVQFYEDDAFLADMVADYLQAGQQAGDHLLVLLTAPHLSAVLRRLEASGLDIAAARASGQLVMHDAETMLQAIMRDGMPVEALFEKHLLADIEALAPRHTRAFGELVNLLSAAGNHAAAIRLETFWHVACHRLPLTLLCSYAMRHFETAPDAFESICDHHSRVLPAESFSQLTPHQQWREVSRLQQQTLSLRHEHAARLQAETTLGAVQALCNDMLLTLADHALHDGLTGLTHRQYAEQRLAACIADPPGPSGKVAVLHIDIDQLKAINDALGLEMGDYFLHETAQRIKRCLGGRAVVSRLGSDEMVAVVTGFDRTEALWPILEGLLDWTSAPVVMGDQEVFTSCCIGVSLFPDHGDTVPALMHHANLARRHAQALGRRRYQFFSAALLDTGSSPRALPMTLRQALPRGELALHYRPLIDADGGQIVAVSVEPCWHASDVADSTPPHWQIAAEAAGEVSAIGRWVLSSACRHSRAWLEAGVELRVVIQVSSAELLGEGFVERVTVALSDSDLPSDMLEIDLDRSGLTSAPQRADIILDRLKALGVRLTLDPLGNGQWLLGQGDACPFTTLKLHERLVAGCLDSPRHRALIRSIIALAHELGMAVVASGVEHRDQVDYLRQQGCDLLQGPLWSRMEYRETPAEDPGRGGERP</sequence>
<dbReference type="CDD" id="cd01948">
    <property type="entry name" value="EAL"/>
    <property type="match status" value="1"/>
</dbReference>
<dbReference type="SMART" id="SM00267">
    <property type="entry name" value="GGDEF"/>
    <property type="match status" value="1"/>
</dbReference>
<dbReference type="CDD" id="cd01949">
    <property type="entry name" value="GGDEF"/>
    <property type="match status" value="1"/>
</dbReference>
<dbReference type="Pfam" id="PF00990">
    <property type="entry name" value="GGDEF"/>
    <property type="match status" value="1"/>
</dbReference>
<name>A0A839VBB3_9GAMM</name>
<dbReference type="InterPro" id="IPR001633">
    <property type="entry name" value="EAL_dom"/>
</dbReference>
<evidence type="ECO:0000259" key="1">
    <source>
        <dbReference type="PROSITE" id="PS50883"/>
    </source>
</evidence>
<dbReference type="Gene3D" id="3.30.70.270">
    <property type="match status" value="1"/>
</dbReference>
<dbReference type="InterPro" id="IPR043128">
    <property type="entry name" value="Rev_trsase/Diguanyl_cyclase"/>
</dbReference>
<dbReference type="InterPro" id="IPR000160">
    <property type="entry name" value="GGDEF_dom"/>
</dbReference>
<keyword evidence="4" id="KW-1185">Reference proteome</keyword>
<dbReference type="RefSeq" id="WP_183325489.1">
    <property type="nucleotide sequence ID" value="NZ_JACHXP010000008.1"/>
</dbReference>
<dbReference type="PROSITE" id="PS50883">
    <property type="entry name" value="EAL"/>
    <property type="match status" value="1"/>
</dbReference>
<organism evidence="3 4">
    <name type="scientific">Halomonas cerina</name>
    <dbReference type="NCBI Taxonomy" id="447424"/>
    <lineage>
        <taxon>Bacteria</taxon>
        <taxon>Pseudomonadati</taxon>
        <taxon>Pseudomonadota</taxon>
        <taxon>Gammaproteobacteria</taxon>
        <taxon>Oceanospirillales</taxon>
        <taxon>Halomonadaceae</taxon>
        <taxon>Halomonas</taxon>
    </lineage>
</organism>
<dbReference type="Pfam" id="PF14417">
    <property type="entry name" value="MEDS"/>
    <property type="match status" value="1"/>
</dbReference>
<gene>
    <name evidence="3" type="ORF">FHR94_001923</name>
</gene>
<protein>
    <submittedName>
        <fullName evidence="3">Diguanylate cyclase (GGDEF)-like protein</fullName>
    </submittedName>
</protein>
<dbReference type="Proteomes" id="UP000547614">
    <property type="component" value="Unassembled WGS sequence"/>
</dbReference>
<dbReference type="PROSITE" id="PS50887">
    <property type="entry name" value="GGDEF"/>
    <property type="match status" value="1"/>
</dbReference>
<dbReference type="Gene3D" id="3.20.20.450">
    <property type="entry name" value="EAL domain"/>
    <property type="match status" value="1"/>
</dbReference>
<dbReference type="InterPro" id="IPR035919">
    <property type="entry name" value="EAL_sf"/>
</dbReference>
<dbReference type="InterPro" id="IPR029787">
    <property type="entry name" value="Nucleotide_cyclase"/>
</dbReference>
<evidence type="ECO:0000313" key="3">
    <source>
        <dbReference type="EMBL" id="MBB3190689.1"/>
    </source>
</evidence>
<dbReference type="InterPro" id="IPR025847">
    <property type="entry name" value="MEDS_domain"/>
</dbReference>